<dbReference type="InterPro" id="IPR011146">
    <property type="entry name" value="HIT-like"/>
</dbReference>
<dbReference type="SUPFAM" id="SSF54197">
    <property type="entry name" value="HIT-like"/>
    <property type="match status" value="1"/>
</dbReference>
<proteinExistence type="predicted"/>
<dbReference type="Pfam" id="PF01230">
    <property type="entry name" value="HIT"/>
    <property type="match status" value="1"/>
</dbReference>
<dbReference type="PANTHER" id="PTHR46648:SF1">
    <property type="entry name" value="ADENOSINE 5'-MONOPHOSPHORAMIDASE HNT1"/>
    <property type="match status" value="1"/>
</dbReference>
<feature type="short sequence motif" description="Histidine triad motif" evidence="1">
    <location>
        <begin position="94"/>
        <end position="98"/>
    </location>
</feature>
<gene>
    <name evidence="3" type="ORF">GCM10011505_14490</name>
</gene>
<evidence type="ECO:0000313" key="3">
    <source>
        <dbReference type="EMBL" id="GGB34146.1"/>
    </source>
</evidence>
<reference evidence="4" key="1">
    <citation type="journal article" date="2019" name="Int. J. Syst. Evol. Microbiol.">
        <title>The Global Catalogue of Microorganisms (GCM) 10K type strain sequencing project: providing services to taxonomists for standard genome sequencing and annotation.</title>
        <authorList>
            <consortium name="The Broad Institute Genomics Platform"/>
            <consortium name="The Broad Institute Genome Sequencing Center for Infectious Disease"/>
            <person name="Wu L."/>
            <person name="Ma J."/>
        </authorList>
    </citation>
    <scope>NUCLEOTIDE SEQUENCE [LARGE SCALE GENOMIC DNA]</scope>
    <source>
        <strain evidence="4">CGMCC 1.10188</strain>
    </source>
</reference>
<organism evidence="3 4">
    <name type="scientific">Tistrella bauzanensis</name>
    <dbReference type="NCBI Taxonomy" id="657419"/>
    <lineage>
        <taxon>Bacteria</taxon>
        <taxon>Pseudomonadati</taxon>
        <taxon>Pseudomonadota</taxon>
        <taxon>Alphaproteobacteria</taxon>
        <taxon>Geminicoccales</taxon>
        <taxon>Geminicoccaceae</taxon>
        <taxon>Tistrella</taxon>
    </lineage>
</organism>
<dbReference type="RefSeq" id="WP_188576240.1">
    <property type="nucleotide sequence ID" value="NZ_BMDZ01000011.1"/>
</dbReference>
<dbReference type="InterPro" id="IPR001310">
    <property type="entry name" value="Histidine_triad_HIT"/>
</dbReference>
<evidence type="ECO:0000259" key="2">
    <source>
        <dbReference type="PROSITE" id="PS51084"/>
    </source>
</evidence>
<protein>
    <submittedName>
        <fullName evidence="3">HIT family protein</fullName>
    </submittedName>
</protein>
<name>A0ABQ1IC09_9PROT</name>
<comment type="caution">
    <text evidence="3">The sequence shown here is derived from an EMBL/GenBank/DDBJ whole genome shotgun (WGS) entry which is preliminary data.</text>
</comment>
<dbReference type="Gene3D" id="3.30.428.10">
    <property type="entry name" value="HIT-like"/>
    <property type="match status" value="1"/>
</dbReference>
<accession>A0ABQ1IC09</accession>
<dbReference type="PANTHER" id="PTHR46648">
    <property type="entry name" value="HIT FAMILY PROTEIN 1"/>
    <property type="match status" value="1"/>
</dbReference>
<evidence type="ECO:0000256" key="1">
    <source>
        <dbReference type="PROSITE-ProRule" id="PRU00464"/>
    </source>
</evidence>
<evidence type="ECO:0000313" key="4">
    <source>
        <dbReference type="Proteomes" id="UP000603352"/>
    </source>
</evidence>
<dbReference type="InterPro" id="IPR036265">
    <property type="entry name" value="HIT-like_sf"/>
</dbReference>
<dbReference type="EMBL" id="BMDZ01000011">
    <property type="protein sequence ID" value="GGB34146.1"/>
    <property type="molecule type" value="Genomic_DNA"/>
</dbReference>
<dbReference type="Proteomes" id="UP000603352">
    <property type="component" value="Unassembled WGS sequence"/>
</dbReference>
<sequence>MTDTPCLFCAIAGGHLPAHVIHQDDTVMAFLDIQPIRPGHTLIIPRRHHAWFEDLPADTAARIMALGQDLARQMKRIYGVERVSFAFTGIDVAHAHAHIVPMHELTDVISRRQIVETDLTFRPMPRAEPEALAATADALRAALAGR</sequence>
<dbReference type="PROSITE" id="PS51084">
    <property type="entry name" value="HIT_2"/>
    <property type="match status" value="1"/>
</dbReference>
<dbReference type="PRINTS" id="PR00332">
    <property type="entry name" value="HISTRIAD"/>
</dbReference>
<feature type="domain" description="HIT" evidence="2">
    <location>
        <begin position="7"/>
        <end position="110"/>
    </location>
</feature>
<keyword evidence="4" id="KW-1185">Reference proteome</keyword>